<feature type="transmembrane region" description="Helical" evidence="1">
    <location>
        <begin position="20"/>
        <end position="45"/>
    </location>
</feature>
<organism evidence="2 3">
    <name type="scientific">Fodinibius sediminis</name>
    <dbReference type="NCBI Taxonomy" id="1214077"/>
    <lineage>
        <taxon>Bacteria</taxon>
        <taxon>Pseudomonadati</taxon>
        <taxon>Balneolota</taxon>
        <taxon>Balneolia</taxon>
        <taxon>Balneolales</taxon>
        <taxon>Balneolaceae</taxon>
        <taxon>Fodinibius</taxon>
    </lineage>
</organism>
<evidence type="ECO:0000313" key="2">
    <source>
        <dbReference type="EMBL" id="SMO80471.1"/>
    </source>
</evidence>
<evidence type="ECO:0000313" key="3">
    <source>
        <dbReference type="Proteomes" id="UP000317593"/>
    </source>
</evidence>
<accession>A0A521EAJ2</accession>
<keyword evidence="1" id="KW-0472">Membrane</keyword>
<sequence length="47" mass="5347">MFNEFLVFSPSSDPYDKPYGHYAVAGIHQLSFLVVGTGVIFQYIFML</sequence>
<reference evidence="2 3" key="1">
    <citation type="submission" date="2017-05" db="EMBL/GenBank/DDBJ databases">
        <authorList>
            <person name="Varghese N."/>
            <person name="Submissions S."/>
        </authorList>
    </citation>
    <scope>NUCLEOTIDE SEQUENCE [LARGE SCALE GENOMIC DNA]</scope>
    <source>
        <strain evidence="2 3">DSM 21194</strain>
    </source>
</reference>
<dbReference type="Proteomes" id="UP000317593">
    <property type="component" value="Unassembled WGS sequence"/>
</dbReference>
<keyword evidence="3" id="KW-1185">Reference proteome</keyword>
<gene>
    <name evidence="2" type="ORF">SAMN06265218_11427</name>
</gene>
<keyword evidence="1" id="KW-0812">Transmembrane</keyword>
<name>A0A521EAJ2_9BACT</name>
<evidence type="ECO:0000256" key="1">
    <source>
        <dbReference type="SAM" id="Phobius"/>
    </source>
</evidence>
<protein>
    <submittedName>
        <fullName evidence="2">Uncharacterized protein</fullName>
    </submittedName>
</protein>
<dbReference type="AlphaFoldDB" id="A0A521EAJ2"/>
<proteinExistence type="predicted"/>
<dbReference type="EMBL" id="FXTH01000014">
    <property type="protein sequence ID" value="SMO80471.1"/>
    <property type="molecule type" value="Genomic_DNA"/>
</dbReference>
<keyword evidence="1" id="KW-1133">Transmembrane helix</keyword>